<dbReference type="InterPro" id="IPR003593">
    <property type="entry name" value="AAA+_ATPase"/>
</dbReference>
<dbReference type="InterPro" id="IPR017871">
    <property type="entry name" value="ABC_transporter-like_CS"/>
</dbReference>
<dbReference type="InterPro" id="IPR027417">
    <property type="entry name" value="P-loop_NTPase"/>
</dbReference>
<evidence type="ECO:0000313" key="12">
    <source>
        <dbReference type="Proteomes" id="UP000315344"/>
    </source>
</evidence>
<comment type="function">
    <text evidence="7">Part of an ABC transporter complex. Transmembrane domains (TMD) form a pore in the inner membrane and the ATP-binding domain (NBD) is responsible for energy generation.</text>
</comment>
<evidence type="ECO:0000256" key="1">
    <source>
        <dbReference type="ARBA" id="ARBA00004651"/>
    </source>
</evidence>
<keyword evidence="3" id="KW-0547">Nucleotide-binding</keyword>
<dbReference type="PANTHER" id="PTHR43394:SF1">
    <property type="entry name" value="ATP-BINDING CASSETTE SUB-FAMILY B MEMBER 10, MITOCHONDRIAL"/>
    <property type="match status" value="1"/>
</dbReference>
<accession>A0A533I0X6</accession>
<dbReference type="Gene3D" id="3.40.50.300">
    <property type="entry name" value="P-loop containing nucleotide triphosphate hydrolases"/>
    <property type="match status" value="1"/>
</dbReference>
<evidence type="ECO:0000256" key="2">
    <source>
        <dbReference type="ARBA" id="ARBA00022692"/>
    </source>
</evidence>
<organism evidence="11 12">
    <name type="scientific">Paracoccus denitrificans</name>
    <dbReference type="NCBI Taxonomy" id="266"/>
    <lineage>
        <taxon>Bacteria</taxon>
        <taxon>Pseudomonadati</taxon>
        <taxon>Pseudomonadota</taxon>
        <taxon>Alphaproteobacteria</taxon>
        <taxon>Rhodobacterales</taxon>
        <taxon>Paracoccaceae</taxon>
        <taxon>Paracoccus</taxon>
    </lineage>
</organism>
<feature type="transmembrane region" description="Helical" evidence="8">
    <location>
        <begin position="38"/>
        <end position="60"/>
    </location>
</feature>
<evidence type="ECO:0000256" key="7">
    <source>
        <dbReference type="ARBA" id="ARBA00024725"/>
    </source>
</evidence>
<dbReference type="InterPro" id="IPR039421">
    <property type="entry name" value="Type_1_exporter"/>
</dbReference>
<evidence type="ECO:0000256" key="8">
    <source>
        <dbReference type="SAM" id="Phobius"/>
    </source>
</evidence>
<dbReference type="EMBL" id="VAFL01000025">
    <property type="protein sequence ID" value="TKW64147.1"/>
    <property type="molecule type" value="Genomic_DNA"/>
</dbReference>
<feature type="transmembrane region" description="Helical" evidence="8">
    <location>
        <begin position="184"/>
        <end position="203"/>
    </location>
</feature>
<dbReference type="Proteomes" id="UP000315344">
    <property type="component" value="Unassembled WGS sequence"/>
</dbReference>
<dbReference type="AlphaFoldDB" id="A0A533I0X6"/>
<gene>
    <name evidence="11" type="ORF">DI616_18665</name>
</gene>
<dbReference type="GO" id="GO:0005524">
    <property type="term" value="F:ATP binding"/>
    <property type="evidence" value="ECO:0007669"/>
    <property type="project" value="UniProtKB-KW"/>
</dbReference>
<dbReference type="InterPro" id="IPR036640">
    <property type="entry name" value="ABC1_TM_sf"/>
</dbReference>
<evidence type="ECO:0000259" key="10">
    <source>
        <dbReference type="PROSITE" id="PS50929"/>
    </source>
</evidence>
<dbReference type="PROSITE" id="PS00211">
    <property type="entry name" value="ABC_TRANSPORTER_1"/>
    <property type="match status" value="1"/>
</dbReference>
<feature type="transmembrane region" description="Helical" evidence="8">
    <location>
        <begin position="270"/>
        <end position="290"/>
    </location>
</feature>
<dbReference type="GO" id="GO:0015421">
    <property type="term" value="F:ABC-type oligopeptide transporter activity"/>
    <property type="evidence" value="ECO:0007669"/>
    <property type="project" value="TreeGrafter"/>
</dbReference>
<evidence type="ECO:0000256" key="3">
    <source>
        <dbReference type="ARBA" id="ARBA00022741"/>
    </source>
</evidence>
<evidence type="ECO:0000259" key="9">
    <source>
        <dbReference type="PROSITE" id="PS50893"/>
    </source>
</evidence>
<name>A0A533I0X6_PARDE</name>
<evidence type="ECO:0000256" key="6">
    <source>
        <dbReference type="ARBA" id="ARBA00023136"/>
    </source>
</evidence>
<keyword evidence="4 11" id="KW-0067">ATP-binding</keyword>
<dbReference type="FunFam" id="1.20.1560.10:FF:000070">
    <property type="entry name" value="Multidrug ABC transporter ATP-binding protein"/>
    <property type="match status" value="1"/>
</dbReference>
<keyword evidence="6 8" id="KW-0472">Membrane</keyword>
<reference evidence="11 12" key="1">
    <citation type="journal article" date="2017" name="Nat. Commun.">
        <title>In situ click chemistry generation of cyclooxygenase-2 inhibitors.</title>
        <authorList>
            <person name="Bhardwaj A."/>
            <person name="Kaur J."/>
            <person name="Wuest M."/>
            <person name="Wuest F."/>
        </authorList>
    </citation>
    <scope>NUCLEOTIDE SEQUENCE [LARGE SCALE GENOMIC DNA]</scope>
    <source>
        <strain evidence="11">S2_012_000_R3_94</strain>
    </source>
</reference>
<evidence type="ECO:0000256" key="4">
    <source>
        <dbReference type="ARBA" id="ARBA00022840"/>
    </source>
</evidence>
<comment type="caution">
    <text evidence="11">The sequence shown here is derived from an EMBL/GenBank/DDBJ whole genome shotgun (WGS) entry which is preliminary data.</text>
</comment>
<dbReference type="InterPro" id="IPR003439">
    <property type="entry name" value="ABC_transporter-like_ATP-bd"/>
</dbReference>
<sequence>MFRWFEARLDPYPSAAPQMPPRSFWGFLYHYSRGALPWLILLAIGSGVIALIEVSLFGYLGDLVNRLADTPRDQFWSVEGRRLAGMGLLLLVVMPLLNALTSMIMHQTLLGNFPQRIRWQAHRYLLRQSVGYFQDEFAGRIAQRLMQTALAVREVAMKIMDVAVYVVVYFLGAIALAASQDWRLGLPFALWGVAFGIMMWQIVPRLGQVAQQQADARSTMTGQVVDSYTNIATVKLFSHSDREEAWMHRGMDGFLQTVYRQMRLAATQDILLTLMNVLLVASVTVLGLTLWTAGQINVGIVAVAVPLALRLNNMSHWIMWEFAALFENVGTVRDGISSLALPRAVQDATGARPLRAGQGAVDFDHVTFRYGATEADRPMAVLDDLTLHIAPGERVGLIGRSGAGKSTLINLLLRFHDVEDGQISIDGQNVAEVTQESLRRAIGVVTQDSSLLHRSVRENIAYGRPEASEAEIVEATRMAEAHEFIPGLSDSAGRRGLDAHVGERGVKLSGGQRQRIAIARVALKDAPILILDEATSALDSEAEAAIQSRLDVLMEGKTVIAIAHRLSTIAAMDRLIVMDGGRIVEEGTHSELLARGGIYARLWARQSGGFLLADEEAEAAQIAE</sequence>
<feature type="transmembrane region" description="Helical" evidence="8">
    <location>
        <begin position="80"/>
        <end position="100"/>
    </location>
</feature>
<feature type="transmembrane region" description="Helical" evidence="8">
    <location>
        <begin position="162"/>
        <end position="178"/>
    </location>
</feature>
<evidence type="ECO:0000313" key="11">
    <source>
        <dbReference type="EMBL" id="TKW64147.1"/>
    </source>
</evidence>
<dbReference type="SMART" id="SM00382">
    <property type="entry name" value="AAA"/>
    <property type="match status" value="1"/>
</dbReference>
<feature type="domain" description="ABC transporter" evidence="9">
    <location>
        <begin position="361"/>
        <end position="605"/>
    </location>
</feature>
<comment type="subcellular location">
    <subcellularLocation>
        <location evidence="1">Cell membrane</location>
        <topology evidence="1">Multi-pass membrane protein</topology>
    </subcellularLocation>
</comment>
<protein>
    <submittedName>
        <fullName evidence="11">ABC transporter ATP-binding protein</fullName>
    </submittedName>
</protein>
<dbReference type="InterPro" id="IPR011527">
    <property type="entry name" value="ABC1_TM_dom"/>
</dbReference>
<dbReference type="Gene3D" id="1.20.1560.10">
    <property type="entry name" value="ABC transporter type 1, transmembrane domain"/>
    <property type="match status" value="1"/>
</dbReference>
<dbReference type="PROSITE" id="PS50929">
    <property type="entry name" value="ABC_TM1F"/>
    <property type="match status" value="1"/>
</dbReference>
<dbReference type="GO" id="GO:0005886">
    <property type="term" value="C:plasma membrane"/>
    <property type="evidence" value="ECO:0007669"/>
    <property type="project" value="UniProtKB-SubCell"/>
</dbReference>
<evidence type="ECO:0000256" key="5">
    <source>
        <dbReference type="ARBA" id="ARBA00022989"/>
    </source>
</evidence>
<feature type="domain" description="ABC transmembrane type-1" evidence="10">
    <location>
        <begin position="40"/>
        <end position="327"/>
    </location>
</feature>
<dbReference type="PROSITE" id="PS50893">
    <property type="entry name" value="ABC_TRANSPORTER_2"/>
    <property type="match status" value="1"/>
</dbReference>
<dbReference type="SUPFAM" id="SSF90123">
    <property type="entry name" value="ABC transporter transmembrane region"/>
    <property type="match status" value="1"/>
</dbReference>
<dbReference type="Pfam" id="PF00664">
    <property type="entry name" value="ABC_membrane"/>
    <property type="match status" value="1"/>
</dbReference>
<keyword evidence="5 8" id="KW-1133">Transmembrane helix</keyword>
<proteinExistence type="predicted"/>
<keyword evidence="2 8" id="KW-0812">Transmembrane</keyword>
<dbReference type="FunFam" id="3.40.50.300:FF:000218">
    <property type="entry name" value="Multidrug ABC transporter ATP-binding protein"/>
    <property type="match status" value="1"/>
</dbReference>
<dbReference type="GO" id="GO:0016887">
    <property type="term" value="F:ATP hydrolysis activity"/>
    <property type="evidence" value="ECO:0007669"/>
    <property type="project" value="InterPro"/>
</dbReference>
<dbReference type="SUPFAM" id="SSF52540">
    <property type="entry name" value="P-loop containing nucleoside triphosphate hydrolases"/>
    <property type="match status" value="1"/>
</dbReference>
<dbReference type="PANTHER" id="PTHR43394">
    <property type="entry name" value="ATP-DEPENDENT PERMEASE MDL1, MITOCHONDRIAL"/>
    <property type="match status" value="1"/>
</dbReference>
<dbReference type="Pfam" id="PF00005">
    <property type="entry name" value="ABC_tran"/>
    <property type="match status" value="1"/>
</dbReference>